<accession>A0A662D957</accession>
<feature type="non-terminal residue" evidence="2">
    <location>
        <position position="100"/>
    </location>
</feature>
<protein>
    <recommendedName>
        <fullName evidence="1">Polymerase beta nucleotidyltransferase domain-containing protein</fullName>
    </recommendedName>
</protein>
<dbReference type="AlphaFoldDB" id="A0A662D957"/>
<evidence type="ECO:0000313" key="3">
    <source>
        <dbReference type="Proteomes" id="UP000280417"/>
    </source>
</evidence>
<dbReference type="InterPro" id="IPR043519">
    <property type="entry name" value="NT_sf"/>
</dbReference>
<dbReference type="InterPro" id="IPR041633">
    <property type="entry name" value="Polbeta"/>
</dbReference>
<proteinExistence type="predicted"/>
<evidence type="ECO:0000259" key="1">
    <source>
        <dbReference type="Pfam" id="PF18765"/>
    </source>
</evidence>
<evidence type="ECO:0000313" key="2">
    <source>
        <dbReference type="EMBL" id="RLE11047.1"/>
    </source>
</evidence>
<dbReference type="CDD" id="cd05403">
    <property type="entry name" value="NT_KNTase_like"/>
    <property type="match status" value="1"/>
</dbReference>
<dbReference type="EMBL" id="QMQA01000294">
    <property type="protein sequence ID" value="RLE11047.1"/>
    <property type="molecule type" value="Genomic_DNA"/>
</dbReference>
<reference evidence="2 3" key="1">
    <citation type="submission" date="2018-06" db="EMBL/GenBank/DDBJ databases">
        <title>Extensive metabolic versatility and redundancy in microbially diverse, dynamic hydrothermal sediments.</title>
        <authorList>
            <person name="Dombrowski N."/>
            <person name="Teske A."/>
            <person name="Baker B.J."/>
        </authorList>
    </citation>
    <scope>NUCLEOTIDE SEQUENCE [LARGE SCALE GENOMIC DNA]</scope>
    <source>
        <strain evidence="2">B3_G15</strain>
    </source>
</reference>
<dbReference type="Gene3D" id="3.30.460.10">
    <property type="entry name" value="Beta Polymerase, domain 2"/>
    <property type="match status" value="1"/>
</dbReference>
<organism evidence="2 3">
    <name type="scientific">Aerophobetes bacterium</name>
    <dbReference type="NCBI Taxonomy" id="2030807"/>
    <lineage>
        <taxon>Bacteria</taxon>
        <taxon>Candidatus Aerophobota</taxon>
    </lineage>
</organism>
<sequence>MDKEDRKQLLLKLAHDCARVLQEKYKVKRVFLIGSLAYGIVHERSDIDLVVEGLAPEAYIKALVDLSDIVQWEVEVNLIPFEDAFESLKEKTLKKGKLIY</sequence>
<dbReference type="Proteomes" id="UP000280417">
    <property type="component" value="Unassembled WGS sequence"/>
</dbReference>
<name>A0A662D957_UNCAE</name>
<feature type="domain" description="Polymerase beta nucleotidyltransferase" evidence="1">
    <location>
        <begin position="17"/>
        <end position="100"/>
    </location>
</feature>
<dbReference type="SUPFAM" id="SSF81301">
    <property type="entry name" value="Nucleotidyltransferase"/>
    <property type="match status" value="1"/>
</dbReference>
<gene>
    <name evidence="2" type="ORF">DRJ04_08775</name>
</gene>
<dbReference type="Pfam" id="PF18765">
    <property type="entry name" value="Polbeta"/>
    <property type="match status" value="1"/>
</dbReference>
<comment type="caution">
    <text evidence="2">The sequence shown here is derived from an EMBL/GenBank/DDBJ whole genome shotgun (WGS) entry which is preliminary data.</text>
</comment>